<dbReference type="GO" id="GO:0016787">
    <property type="term" value="F:hydrolase activity"/>
    <property type="evidence" value="ECO:0007669"/>
    <property type="project" value="InterPro"/>
</dbReference>
<sequence length="285" mass="32526">MRSLLNYVVGVVIILSGCGDGPTASPFFFLQMADTEFGMYSDNESFEQETALFTKAIEHANRLMPEFVIICGDLINRPGDPVQREELLRICSLLDKTISIYLVPGNHDVGNVPTPESITWYRDNISHDKYSFQHKGTYGIVLNSPLIDSPEKAMGAYEEQLRLLEKQLRLANAGGYKHIFVFTHHPFFLSSPDEDDQYFNIPLERRKAFLEMFDKYGVEAVFSGHYHRNSYGEYNDIKMITTGPVGKPLGDDPSGFRIVRVYPDSMRHLYYSLDEVPDEVNVDEE</sequence>
<dbReference type="PANTHER" id="PTHR43143">
    <property type="entry name" value="METALLOPHOSPHOESTERASE, CALCINEURIN SUPERFAMILY"/>
    <property type="match status" value="1"/>
</dbReference>
<evidence type="ECO:0000313" key="2">
    <source>
        <dbReference type="EMBL" id="SVB31104.1"/>
    </source>
</evidence>
<dbReference type="Gene3D" id="3.60.21.10">
    <property type="match status" value="1"/>
</dbReference>
<gene>
    <name evidence="2" type="ORF">METZ01_LOCUS183958</name>
</gene>
<organism evidence="2">
    <name type="scientific">marine metagenome</name>
    <dbReference type="NCBI Taxonomy" id="408172"/>
    <lineage>
        <taxon>unclassified sequences</taxon>
        <taxon>metagenomes</taxon>
        <taxon>ecological metagenomes</taxon>
    </lineage>
</organism>
<name>A0A382CZ84_9ZZZZ</name>
<accession>A0A382CZ84</accession>
<evidence type="ECO:0000259" key="1">
    <source>
        <dbReference type="Pfam" id="PF00149"/>
    </source>
</evidence>
<dbReference type="InterPro" id="IPR051918">
    <property type="entry name" value="STPP_CPPED1"/>
</dbReference>
<feature type="domain" description="Calcineurin-like phosphoesterase" evidence="1">
    <location>
        <begin position="53"/>
        <end position="228"/>
    </location>
</feature>
<dbReference type="AlphaFoldDB" id="A0A382CZ84"/>
<dbReference type="InterPro" id="IPR029052">
    <property type="entry name" value="Metallo-depent_PP-like"/>
</dbReference>
<proteinExistence type="predicted"/>
<dbReference type="PROSITE" id="PS51257">
    <property type="entry name" value="PROKAR_LIPOPROTEIN"/>
    <property type="match status" value="1"/>
</dbReference>
<reference evidence="2" key="1">
    <citation type="submission" date="2018-05" db="EMBL/GenBank/DDBJ databases">
        <authorList>
            <person name="Lanie J.A."/>
            <person name="Ng W.-L."/>
            <person name="Kazmierczak K.M."/>
            <person name="Andrzejewski T.M."/>
            <person name="Davidsen T.M."/>
            <person name="Wayne K.J."/>
            <person name="Tettelin H."/>
            <person name="Glass J.I."/>
            <person name="Rusch D."/>
            <person name="Podicherti R."/>
            <person name="Tsui H.-C.T."/>
            <person name="Winkler M.E."/>
        </authorList>
    </citation>
    <scope>NUCLEOTIDE SEQUENCE</scope>
</reference>
<dbReference type="InterPro" id="IPR004843">
    <property type="entry name" value="Calcineurin-like_PHP"/>
</dbReference>
<dbReference type="SUPFAM" id="SSF56300">
    <property type="entry name" value="Metallo-dependent phosphatases"/>
    <property type="match status" value="1"/>
</dbReference>
<dbReference type="PANTHER" id="PTHR43143:SF1">
    <property type="entry name" value="SERINE_THREONINE-PROTEIN PHOSPHATASE CPPED1"/>
    <property type="match status" value="1"/>
</dbReference>
<protein>
    <recommendedName>
        <fullName evidence="1">Calcineurin-like phosphoesterase domain-containing protein</fullName>
    </recommendedName>
</protein>
<dbReference type="Pfam" id="PF00149">
    <property type="entry name" value="Metallophos"/>
    <property type="match status" value="1"/>
</dbReference>
<dbReference type="EMBL" id="UINC01036714">
    <property type="protein sequence ID" value="SVB31104.1"/>
    <property type="molecule type" value="Genomic_DNA"/>
</dbReference>